<name>M5PYN8_DESAF</name>
<dbReference type="PATRIC" id="fig|1262666.3.peg.35"/>
<evidence type="ECO:0000313" key="2">
    <source>
        <dbReference type="Proteomes" id="UP000011922"/>
    </source>
</evidence>
<accession>M5PYN8</accession>
<gene>
    <name evidence="1" type="ORF">PCS_00036</name>
</gene>
<dbReference type="Proteomes" id="UP000011922">
    <property type="component" value="Unassembled WGS sequence"/>
</dbReference>
<dbReference type="EMBL" id="AOSV01000001">
    <property type="protein sequence ID" value="EMG39150.1"/>
    <property type="molecule type" value="Genomic_DNA"/>
</dbReference>
<reference evidence="1 2" key="1">
    <citation type="journal article" date="2013" name="Genome Announc.">
        <title>Draft Genome Sequence for Desulfovibrio africanus Strain PCS.</title>
        <authorList>
            <person name="Brown S.D."/>
            <person name="Utturkar S.M."/>
            <person name="Arkin A.P."/>
            <person name="Deutschbauer A.M."/>
            <person name="Elias D.A."/>
            <person name="Hazen T.C."/>
            <person name="Chakraborty R."/>
        </authorList>
    </citation>
    <scope>NUCLEOTIDE SEQUENCE [LARGE SCALE GENOMIC DNA]</scope>
    <source>
        <strain evidence="1 2">PCS</strain>
    </source>
</reference>
<protein>
    <submittedName>
        <fullName evidence="1">Uncharacterized protein</fullName>
    </submittedName>
</protein>
<sequence length="212" mass="22917">MMPFTSLLPEILPLAAGCPSALALAALRRATDEFCTRTLAWRAELPAVDLLAEYPFYRLDAPLGSRIVMILEAFVQGRRLIAASEESLDDEHPGWAMLGPGTPSRFVLPRAGEIRLVPAPATYAKSALLVRAALAPAAGTPETEDFLIRDHGQALVHGALSRLLAMPARSWTDQSLATHHGRQFRAALADTRAGELKGRTRRSLTAKAQVFG</sequence>
<comment type="caution">
    <text evidence="1">The sequence shown here is derived from an EMBL/GenBank/DDBJ whole genome shotgun (WGS) entry which is preliminary data.</text>
</comment>
<dbReference type="Pfam" id="PF24175">
    <property type="entry name" value="SU10_adaptor"/>
    <property type="match status" value="1"/>
</dbReference>
<dbReference type="RefSeq" id="WP_005982771.1">
    <property type="nucleotide sequence ID" value="NZ_AOSV01000001.1"/>
</dbReference>
<dbReference type="InterPro" id="IPR056209">
    <property type="entry name" value="SU10_adaptor"/>
</dbReference>
<dbReference type="AlphaFoldDB" id="M5PYN8"/>
<evidence type="ECO:0000313" key="1">
    <source>
        <dbReference type="EMBL" id="EMG39150.1"/>
    </source>
</evidence>
<proteinExistence type="predicted"/>
<dbReference type="OrthoDB" id="7063953at2"/>
<organism evidence="1 2">
    <name type="scientific">Desulfocurvibacter africanus PCS</name>
    <dbReference type="NCBI Taxonomy" id="1262666"/>
    <lineage>
        <taxon>Bacteria</taxon>
        <taxon>Pseudomonadati</taxon>
        <taxon>Thermodesulfobacteriota</taxon>
        <taxon>Desulfovibrionia</taxon>
        <taxon>Desulfovibrionales</taxon>
        <taxon>Desulfovibrionaceae</taxon>
        <taxon>Desulfocurvibacter</taxon>
    </lineage>
</organism>